<dbReference type="EC" id="2.7.11.1" evidence="2"/>
<dbReference type="GO" id="GO:0004674">
    <property type="term" value="F:protein serine/threonine kinase activity"/>
    <property type="evidence" value="ECO:0007669"/>
    <property type="project" value="UniProtKB-KW"/>
</dbReference>
<dbReference type="Gene3D" id="1.10.510.10">
    <property type="entry name" value="Transferase(Phosphotransferase) domain 1"/>
    <property type="match status" value="1"/>
</dbReference>
<evidence type="ECO:0000256" key="3">
    <source>
        <dbReference type="ARBA" id="ARBA00022475"/>
    </source>
</evidence>
<comment type="subcellular location">
    <subcellularLocation>
        <location evidence="1">Cell membrane</location>
        <topology evidence="1">Single-pass type I membrane protein</topology>
    </subcellularLocation>
</comment>
<keyword evidence="4" id="KW-0723">Serine/threonine-protein kinase</keyword>
<evidence type="ECO:0000256" key="10">
    <source>
        <dbReference type="ARBA" id="ARBA00022741"/>
    </source>
</evidence>
<keyword evidence="5" id="KW-0433">Leucine-rich repeat</keyword>
<dbReference type="GO" id="GO:0006950">
    <property type="term" value="P:response to stress"/>
    <property type="evidence" value="ECO:0007669"/>
    <property type="project" value="UniProtKB-ARBA"/>
</dbReference>
<feature type="binding site" evidence="19">
    <location>
        <position position="555"/>
    </location>
    <ligand>
        <name>ATP</name>
        <dbReference type="ChEBI" id="CHEBI:30616"/>
    </ligand>
</feature>
<evidence type="ECO:0000256" key="6">
    <source>
        <dbReference type="ARBA" id="ARBA00022679"/>
    </source>
</evidence>
<proteinExistence type="predicted"/>
<evidence type="ECO:0000256" key="20">
    <source>
        <dbReference type="SAM" id="Phobius"/>
    </source>
</evidence>
<dbReference type="PROSITE" id="PS50011">
    <property type="entry name" value="PROTEIN_KINASE_DOM"/>
    <property type="match status" value="1"/>
</dbReference>
<dbReference type="InterPro" id="IPR032675">
    <property type="entry name" value="LRR_dom_sf"/>
</dbReference>
<feature type="domain" description="Protein kinase" evidence="21">
    <location>
        <begin position="526"/>
        <end position="801"/>
    </location>
</feature>
<evidence type="ECO:0000256" key="2">
    <source>
        <dbReference type="ARBA" id="ARBA00012513"/>
    </source>
</evidence>
<keyword evidence="7 20" id="KW-0812">Transmembrane</keyword>
<comment type="catalytic activity">
    <reaction evidence="17">
        <text>L-threonyl-[protein] + ATP = O-phospho-L-threonyl-[protein] + ADP + H(+)</text>
        <dbReference type="Rhea" id="RHEA:46608"/>
        <dbReference type="Rhea" id="RHEA-COMP:11060"/>
        <dbReference type="Rhea" id="RHEA-COMP:11605"/>
        <dbReference type="ChEBI" id="CHEBI:15378"/>
        <dbReference type="ChEBI" id="CHEBI:30013"/>
        <dbReference type="ChEBI" id="CHEBI:30616"/>
        <dbReference type="ChEBI" id="CHEBI:61977"/>
        <dbReference type="ChEBI" id="CHEBI:456216"/>
        <dbReference type="EC" id="2.7.11.1"/>
    </reaction>
</comment>
<dbReference type="PROSITE" id="PS00107">
    <property type="entry name" value="PROTEIN_KINASE_ATP"/>
    <property type="match status" value="1"/>
</dbReference>
<dbReference type="SMART" id="SM00220">
    <property type="entry name" value="S_TKc"/>
    <property type="match status" value="1"/>
</dbReference>
<keyword evidence="8" id="KW-0732">Signal</keyword>
<dbReference type="GO" id="GO:0005886">
    <property type="term" value="C:plasma membrane"/>
    <property type="evidence" value="ECO:0007669"/>
    <property type="project" value="UniProtKB-SubCell"/>
</dbReference>
<evidence type="ECO:0000256" key="8">
    <source>
        <dbReference type="ARBA" id="ARBA00022729"/>
    </source>
</evidence>
<dbReference type="FunFam" id="3.30.200.20:FF:000260">
    <property type="entry name" value="LRR receptor-like serine/threonine-protein kinase RPK2"/>
    <property type="match status" value="1"/>
</dbReference>
<keyword evidence="10 19" id="KW-0547">Nucleotide-binding</keyword>
<dbReference type="SMART" id="SM00369">
    <property type="entry name" value="LRR_TYP"/>
    <property type="match status" value="3"/>
</dbReference>
<dbReference type="GO" id="GO:0005524">
    <property type="term" value="F:ATP binding"/>
    <property type="evidence" value="ECO:0007669"/>
    <property type="project" value="UniProtKB-UniRule"/>
</dbReference>
<evidence type="ECO:0000256" key="18">
    <source>
        <dbReference type="ARBA" id="ARBA00048679"/>
    </source>
</evidence>
<evidence type="ECO:0000256" key="1">
    <source>
        <dbReference type="ARBA" id="ARBA00004251"/>
    </source>
</evidence>
<dbReference type="SUPFAM" id="SSF56112">
    <property type="entry name" value="Protein kinase-like (PK-like)"/>
    <property type="match status" value="1"/>
</dbReference>
<organism evidence="22">
    <name type="scientific">Ananas comosus var. bracteatus</name>
    <name type="common">red pineapple</name>
    <dbReference type="NCBI Taxonomy" id="296719"/>
    <lineage>
        <taxon>Eukaryota</taxon>
        <taxon>Viridiplantae</taxon>
        <taxon>Streptophyta</taxon>
        <taxon>Embryophyta</taxon>
        <taxon>Tracheophyta</taxon>
        <taxon>Spermatophyta</taxon>
        <taxon>Magnoliopsida</taxon>
        <taxon>Liliopsida</taxon>
        <taxon>Poales</taxon>
        <taxon>Bromeliaceae</taxon>
        <taxon>Bromelioideae</taxon>
        <taxon>Ananas</taxon>
    </lineage>
</organism>
<evidence type="ECO:0000256" key="14">
    <source>
        <dbReference type="ARBA" id="ARBA00023136"/>
    </source>
</evidence>
<keyword evidence="6" id="KW-0808">Transferase</keyword>
<feature type="transmembrane region" description="Helical" evidence="20">
    <location>
        <begin position="472"/>
        <end position="492"/>
    </location>
</feature>
<evidence type="ECO:0000256" key="19">
    <source>
        <dbReference type="PROSITE-ProRule" id="PRU10141"/>
    </source>
</evidence>
<keyword evidence="12 19" id="KW-0067">ATP-binding</keyword>
<keyword evidence="16" id="KW-0325">Glycoprotein</keyword>
<evidence type="ECO:0000256" key="11">
    <source>
        <dbReference type="ARBA" id="ARBA00022777"/>
    </source>
</evidence>
<dbReference type="Gene3D" id="3.80.10.10">
    <property type="entry name" value="Ribonuclease Inhibitor"/>
    <property type="match status" value="3"/>
</dbReference>
<dbReference type="GO" id="GO:0033612">
    <property type="term" value="F:receptor serine/threonine kinase binding"/>
    <property type="evidence" value="ECO:0007669"/>
    <property type="project" value="TreeGrafter"/>
</dbReference>
<dbReference type="InterPro" id="IPR050647">
    <property type="entry name" value="Plant_LRR-RLKs"/>
</dbReference>
<gene>
    <name evidence="22" type="ORF">CB5_LOCUS8778</name>
</gene>
<keyword evidence="3" id="KW-1003">Cell membrane</keyword>
<dbReference type="FunFam" id="3.80.10.10:FF:000619">
    <property type="entry name" value="Putative leucine-rich repeat receptor-like protein kinase family protein"/>
    <property type="match status" value="1"/>
</dbReference>
<evidence type="ECO:0000259" key="21">
    <source>
        <dbReference type="PROSITE" id="PS50011"/>
    </source>
</evidence>
<keyword evidence="11" id="KW-0418">Kinase</keyword>
<dbReference type="InterPro" id="IPR000719">
    <property type="entry name" value="Prot_kinase_dom"/>
</dbReference>
<reference evidence="22" key="1">
    <citation type="submission" date="2020-07" db="EMBL/GenBank/DDBJ databases">
        <authorList>
            <person name="Lin J."/>
        </authorList>
    </citation>
    <scope>NUCLEOTIDE SEQUENCE</scope>
</reference>
<accession>A0A6V7P438</accession>
<evidence type="ECO:0000256" key="7">
    <source>
        <dbReference type="ARBA" id="ARBA00022692"/>
    </source>
</evidence>
<dbReference type="CDD" id="cd14066">
    <property type="entry name" value="STKc_IRAK"/>
    <property type="match status" value="1"/>
</dbReference>
<dbReference type="EMBL" id="LR862145">
    <property type="protein sequence ID" value="CAD1825567.1"/>
    <property type="molecule type" value="Genomic_DNA"/>
</dbReference>
<protein>
    <recommendedName>
        <fullName evidence="2">non-specific serine/threonine protein kinase</fullName>
        <ecNumber evidence="2">2.7.11.1</ecNumber>
    </recommendedName>
</protein>
<evidence type="ECO:0000256" key="16">
    <source>
        <dbReference type="ARBA" id="ARBA00023180"/>
    </source>
</evidence>
<keyword evidence="15" id="KW-0675">Receptor</keyword>
<dbReference type="InterPro" id="IPR011009">
    <property type="entry name" value="Kinase-like_dom_sf"/>
</dbReference>
<dbReference type="PANTHER" id="PTHR48056">
    <property type="entry name" value="LRR RECEPTOR-LIKE SERINE/THREONINE-PROTEIN KINASE-RELATED"/>
    <property type="match status" value="1"/>
</dbReference>
<dbReference type="PANTHER" id="PTHR48056:SF23">
    <property type="entry name" value="PROTEIN KINASE DOMAIN-CONTAINING PROTEIN"/>
    <property type="match status" value="1"/>
</dbReference>
<dbReference type="Pfam" id="PF00560">
    <property type="entry name" value="LRR_1"/>
    <property type="match status" value="7"/>
</dbReference>
<keyword evidence="9" id="KW-0677">Repeat</keyword>
<evidence type="ECO:0000256" key="12">
    <source>
        <dbReference type="ARBA" id="ARBA00022840"/>
    </source>
</evidence>
<dbReference type="AlphaFoldDB" id="A0A6V7P438"/>
<dbReference type="InterPro" id="IPR017441">
    <property type="entry name" value="Protein_kinase_ATP_BS"/>
</dbReference>
<dbReference type="PROSITE" id="PS51450">
    <property type="entry name" value="LRR"/>
    <property type="match status" value="2"/>
</dbReference>
<sequence length="816" mass="89704">MTRFAAVNNSLSGQIPPSLGKLTELSILYLSMNSLSGPIPAEIGNCRSMTQLELYENQLEGPIPKELGKLRNLERLKLLKNFLTGEVPVEIWRIPTLETVLIDGNNLSGELPSEMTELRNLKNISLFDNRFTGIIPQGLGINSSLVLIDFTNNSFVGGIPPNICFGNQLIILDMGFNLLNGSIPPNLGNCSSLERVILQNNRLTGSIPEFAADSNIQFMDLSYNTLSGEVPSSLGNCVNVSMINWSNNRLSGEVPWQIGDLVNLQVLNLSHNNLYGPLPLEISKCAQLYVLDLGFNSFNGSIPVSLTNLTLLSHLLLQENRFTGGIPDSLLQIDRLIELQLGGNNLGGSIPSTLGAIVNLEILNLSGNELIGQIPPQFSNMLKLRNLDLSLNNLTGTVASLADLNSLLALNISYNHFTGPVPEKFLKFLNSSPSSFVGNPGLCISCSSCIASSVLERCSSSSSTKGSDKIKIVLIVVGSVLFCALVLLMLSCSARKCKRTKTDEGPSLHEGSSFLFNKVMEATENLNDKYAVGRGAHGTVYKASLSPAKVYAIKKLDFASQKGANLSMEREIRTLGRIRHRNLVKLTNFWLRSDYGLILYEYMENGSLHDVLHEIEPTPVLEWKVRYKIALGIAQGLAYLHDDCRPAIIHCDIKPRNILLDNDMEPHISDFGIAKLIDQFSASQCSAIMGTIGYMSPETAFTPRRSKESDVYSYGVVLLELITRKMALDPFPENTDIVNWVSSAVNNDYEIEAVCDPNLMSELMSSVEMEEVRKVLLLAIRCTAKEAGERPSMRNVVKELIDIKSNSGDLQKQWKS</sequence>
<dbReference type="Gene3D" id="3.30.200.20">
    <property type="entry name" value="Phosphorylase Kinase, domain 1"/>
    <property type="match status" value="1"/>
</dbReference>
<keyword evidence="13 20" id="KW-1133">Transmembrane helix</keyword>
<dbReference type="Pfam" id="PF00069">
    <property type="entry name" value="Pkinase"/>
    <property type="match status" value="1"/>
</dbReference>
<name>A0A6V7P438_ANACO</name>
<evidence type="ECO:0000256" key="15">
    <source>
        <dbReference type="ARBA" id="ARBA00023170"/>
    </source>
</evidence>
<dbReference type="FunFam" id="1.10.510.10:FF:000569">
    <property type="entry name" value="Serine/threonine-protein kinase-like protein CCR4"/>
    <property type="match status" value="1"/>
</dbReference>
<dbReference type="InterPro" id="IPR008271">
    <property type="entry name" value="Ser/Thr_kinase_AS"/>
</dbReference>
<dbReference type="InterPro" id="IPR001611">
    <property type="entry name" value="Leu-rich_rpt"/>
</dbReference>
<dbReference type="PROSITE" id="PS00108">
    <property type="entry name" value="PROTEIN_KINASE_ST"/>
    <property type="match status" value="1"/>
</dbReference>
<evidence type="ECO:0000256" key="13">
    <source>
        <dbReference type="ARBA" id="ARBA00022989"/>
    </source>
</evidence>
<evidence type="ECO:0000256" key="17">
    <source>
        <dbReference type="ARBA" id="ARBA00047899"/>
    </source>
</evidence>
<dbReference type="SUPFAM" id="SSF52058">
    <property type="entry name" value="L domain-like"/>
    <property type="match status" value="2"/>
</dbReference>
<comment type="catalytic activity">
    <reaction evidence="18">
        <text>L-seryl-[protein] + ATP = O-phospho-L-seryl-[protein] + ADP + H(+)</text>
        <dbReference type="Rhea" id="RHEA:17989"/>
        <dbReference type="Rhea" id="RHEA-COMP:9863"/>
        <dbReference type="Rhea" id="RHEA-COMP:11604"/>
        <dbReference type="ChEBI" id="CHEBI:15378"/>
        <dbReference type="ChEBI" id="CHEBI:29999"/>
        <dbReference type="ChEBI" id="CHEBI:30616"/>
        <dbReference type="ChEBI" id="CHEBI:83421"/>
        <dbReference type="ChEBI" id="CHEBI:456216"/>
        <dbReference type="EC" id="2.7.11.1"/>
    </reaction>
</comment>
<keyword evidence="14 20" id="KW-0472">Membrane</keyword>
<evidence type="ECO:0000256" key="9">
    <source>
        <dbReference type="ARBA" id="ARBA00022737"/>
    </source>
</evidence>
<evidence type="ECO:0000313" key="22">
    <source>
        <dbReference type="EMBL" id="CAD1825567.1"/>
    </source>
</evidence>
<dbReference type="FunFam" id="3.80.10.10:FF:000041">
    <property type="entry name" value="LRR receptor-like serine/threonine-protein kinase ERECTA"/>
    <property type="match status" value="1"/>
</dbReference>
<evidence type="ECO:0000256" key="5">
    <source>
        <dbReference type="ARBA" id="ARBA00022614"/>
    </source>
</evidence>
<evidence type="ECO:0000256" key="4">
    <source>
        <dbReference type="ARBA" id="ARBA00022527"/>
    </source>
</evidence>
<dbReference type="InterPro" id="IPR003591">
    <property type="entry name" value="Leu-rich_rpt_typical-subtyp"/>
</dbReference>